<keyword evidence="2" id="KW-1185">Reference proteome</keyword>
<name>A0AAD7BT67_MYCRO</name>
<reference evidence="1" key="1">
    <citation type="submission" date="2023-03" db="EMBL/GenBank/DDBJ databases">
        <title>Massive genome expansion in bonnet fungi (Mycena s.s.) driven by repeated elements and novel gene families across ecological guilds.</title>
        <authorList>
            <consortium name="Lawrence Berkeley National Laboratory"/>
            <person name="Harder C.B."/>
            <person name="Miyauchi S."/>
            <person name="Viragh M."/>
            <person name="Kuo A."/>
            <person name="Thoen E."/>
            <person name="Andreopoulos B."/>
            <person name="Lu D."/>
            <person name="Skrede I."/>
            <person name="Drula E."/>
            <person name="Henrissat B."/>
            <person name="Morin E."/>
            <person name="Kohler A."/>
            <person name="Barry K."/>
            <person name="LaButti K."/>
            <person name="Morin E."/>
            <person name="Salamov A."/>
            <person name="Lipzen A."/>
            <person name="Mereny Z."/>
            <person name="Hegedus B."/>
            <person name="Baldrian P."/>
            <person name="Stursova M."/>
            <person name="Weitz H."/>
            <person name="Taylor A."/>
            <person name="Grigoriev I.V."/>
            <person name="Nagy L.G."/>
            <person name="Martin F."/>
            <person name="Kauserud H."/>
        </authorList>
    </citation>
    <scope>NUCLEOTIDE SEQUENCE</scope>
    <source>
        <strain evidence="1">CBHHK067</strain>
    </source>
</reference>
<sequence length="68" mass="7874">QDRYRELLRVYRVWRYLALRRRMGQAQNIDAIITNPRPGSLAVRCPACPEVGFNIDKATLDTVLADTR</sequence>
<organism evidence="1 2">
    <name type="scientific">Mycena rosella</name>
    <name type="common">Pink bonnet</name>
    <name type="synonym">Agaricus rosellus</name>
    <dbReference type="NCBI Taxonomy" id="1033263"/>
    <lineage>
        <taxon>Eukaryota</taxon>
        <taxon>Fungi</taxon>
        <taxon>Dikarya</taxon>
        <taxon>Basidiomycota</taxon>
        <taxon>Agaricomycotina</taxon>
        <taxon>Agaricomycetes</taxon>
        <taxon>Agaricomycetidae</taxon>
        <taxon>Agaricales</taxon>
        <taxon>Marasmiineae</taxon>
        <taxon>Mycenaceae</taxon>
        <taxon>Mycena</taxon>
    </lineage>
</organism>
<gene>
    <name evidence="1" type="ORF">B0H17DRAFT_962520</name>
</gene>
<evidence type="ECO:0000313" key="1">
    <source>
        <dbReference type="EMBL" id="KAJ7629937.1"/>
    </source>
</evidence>
<dbReference type="AlphaFoldDB" id="A0AAD7BT67"/>
<dbReference type="Proteomes" id="UP001221757">
    <property type="component" value="Unassembled WGS sequence"/>
</dbReference>
<feature type="non-terminal residue" evidence="1">
    <location>
        <position position="1"/>
    </location>
</feature>
<accession>A0AAD7BT67</accession>
<dbReference type="EMBL" id="JARKIE010000523">
    <property type="protein sequence ID" value="KAJ7629937.1"/>
    <property type="molecule type" value="Genomic_DNA"/>
</dbReference>
<protein>
    <submittedName>
        <fullName evidence="1">Uncharacterized protein</fullName>
    </submittedName>
</protein>
<comment type="caution">
    <text evidence="1">The sequence shown here is derived from an EMBL/GenBank/DDBJ whole genome shotgun (WGS) entry which is preliminary data.</text>
</comment>
<proteinExistence type="predicted"/>
<evidence type="ECO:0000313" key="2">
    <source>
        <dbReference type="Proteomes" id="UP001221757"/>
    </source>
</evidence>